<evidence type="ECO:0008006" key="7">
    <source>
        <dbReference type="Google" id="ProtNLM"/>
    </source>
</evidence>
<keyword evidence="3" id="KW-0274">FAD</keyword>
<organism evidence="5 6">
    <name type="scientific">Sporothrix eucalyptigena</name>
    <dbReference type="NCBI Taxonomy" id="1812306"/>
    <lineage>
        <taxon>Eukaryota</taxon>
        <taxon>Fungi</taxon>
        <taxon>Dikarya</taxon>
        <taxon>Ascomycota</taxon>
        <taxon>Pezizomycotina</taxon>
        <taxon>Sordariomycetes</taxon>
        <taxon>Sordariomycetidae</taxon>
        <taxon>Ophiostomatales</taxon>
        <taxon>Ophiostomataceae</taxon>
        <taxon>Sporothrix</taxon>
    </lineage>
</organism>
<protein>
    <recommendedName>
        <fullName evidence="7">Dimethylaniline monooxygenase</fullName>
    </recommendedName>
</protein>
<dbReference type="PANTHER" id="PTHR23023">
    <property type="entry name" value="DIMETHYLANILINE MONOOXYGENASE"/>
    <property type="match status" value="1"/>
</dbReference>
<keyword evidence="4" id="KW-0560">Oxidoreductase</keyword>
<evidence type="ECO:0000256" key="4">
    <source>
        <dbReference type="ARBA" id="ARBA00023002"/>
    </source>
</evidence>
<evidence type="ECO:0000313" key="5">
    <source>
        <dbReference type="EMBL" id="CAK7223878.1"/>
    </source>
</evidence>
<dbReference type="InterPro" id="IPR050346">
    <property type="entry name" value="FMO-like"/>
</dbReference>
<sequence>MVTCELRKTKRGKYLGRNNVIVRFPPVGNAFMLLIPSLEVGWCLSIVQQRICLSVEMLQTALRHRHGNNVKDRRRLRPCQARVHSNQRGTQHDYWWTETFDAAVVASGHYHVPLIPNVPGLIETSNTLPGRFEHSKSYRKPNKFAGKRVPVVGGSISAVDFIHDLHGIVDGKLEVTIRDRNSALESAHNPPNVNQHPTVNKFTKGVDKKVVATFSDGSSVSNIDAVKAALSSRIYEYQAVAVARYYAGRNATALPSEKEQRQWEADTLKLKGASSNFHEITPDLGPYYNWIAHFAGKPAQGREAYELSQWQEVWGQHGFSILDLKGKCWQSIIDKHKAGVRAKLSNFAV</sequence>
<gene>
    <name evidence="5" type="ORF">SEUCBS140593_005382</name>
</gene>
<evidence type="ECO:0000256" key="2">
    <source>
        <dbReference type="ARBA" id="ARBA00022630"/>
    </source>
</evidence>
<keyword evidence="6" id="KW-1185">Reference proteome</keyword>
<name>A0ABP0BWC4_9PEZI</name>
<evidence type="ECO:0000313" key="6">
    <source>
        <dbReference type="Proteomes" id="UP001642482"/>
    </source>
</evidence>
<dbReference type="InterPro" id="IPR036188">
    <property type="entry name" value="FAD/NAD-bd_sf"/>
</dbReference>
<accession>A0ABP0BWC4</accession>
<reference evidence="5 6" key="1">
    <citation type="submission" date="2024-01" db="EMBL/GenBank/DDBJ databases">
        <authorList>
            <person name="Allen C."/>
            <person name="Tagirdzhanova G."/>
        </authorList>
    </citation>
    <scope>NUCLEOTIDE SEQUENCE [LARGE SCALE GENOMIC DNA]</scope>
</reference>
<comment type="caution">
    <text evidence="5">The sequence shown here is derived from an EMBL/GenBank/DDBJ whole genome shotgun (WGS) entry which is preliminary data.</text>
</comment>
<dbReference type="SUPFAM" id="SSF51905">
    <property type="entry name" value="FAD/NAD(P)-binding domain"/>
    <property type="match status" value="1"/>
</dbReference>
<evidence type="ECO:0000256" key="3">
    <source>
        <dbReference type="ARBA" id="ARBA00022827"/>
    </source>
</evidence>
<dbReference type="Proteomes" id="UP001642482">
    <property type="component" value="Unassembled WGS sequence"/>
</dbReference>
<comment type="similarity">
    <text evidence="1">Belongs to the FMO family.</text>
</comment>
<proteinExistence type="inferred from homology"/>
<dbReference type="InterPro" id="IPR020946">
    <property type="entry name" value="Flavin_mOase-like"/>
</dbReference>
<evidence type="ECO:0000256" key="1">
    <source>
        <dbReference type="ARBA" id="ARBA00009183"/>
    </source>
</evidence>
<dbReference type="EMBL" id="CAWUHD010000052">
    <property type="protein sequence ID" value="CAK7223878.1"/>
    <property type="molecule type" value="Genomic_DNA"/>
</dbReference>
<dbReference type="Pfam" id="PF00743">
    <property type="entry name" value="FMO-like"/>
    <property type="match status" value="1"/>
</dbReference>
<keyword evidence="2" id="KW-0285">Flavoprotein</keyword>
<dbReference type="Gene3D" id="3.50.50.60">
    <property type="entry name" value="FAD/NAD(P)-binding domain"/>
    <property type="match status" value="3"/>
</dbReference>